<dbReference type="SUPFAM" id="SSF54909">
    <property type="entry name" value="Dimeric alpha+beta barrel"/>
    <property type="match status" value="1"/>
</dbReference>
<reference evidence="3" key="1">
    <citation type="submission" date="2016-10" db="EMBL/GenBank/DDBJ databases">
        <authorList>
            <person name="Varghese N."/>
            <person name="Submissions S."/>
        </authorList>
    </citation>
    <scope>NUCLEOTIDE SEQUENCE [LARGE SCALE GENOMIC DNA]</scope>
    <source>
        <strain evidence="3">CGMCC 1.11014</strain>
    </source>
</reference>
<evidence type="ECO:0000313" key="3">
    <source>
        <dbReference type="Proteomes" id="UP000199391"/>
    </source>
</evidence>
<dbReference type="PANTHER" id="PTHR33336:SF3">
    <property type="entry name" value="ABM DOMAIN-CONTAINING PROTEIN"/>
    <property type="match status" value="1"/>
</dbReference>
<dbReference type="RefSeq" id="WP_093560198.1">
    <property type="nucleotide sequence ID" value="NZ_FPBO01000045.1"/>
</dbReference>
<dbReference type="STRING" id="1035707.SAMN05216552_104525"/>
<keyword evidence="3" id="KW-1185">Reference proteome</keyword>
<feature type="domain" description="ABM" evidence="1">
    <location>
        <begin position="2"/>
        <end position="93"/>
    </location>
</feature>
<dbReference type="Pfam" id="PF03992">
    <property type="entry name" value="ABM"/>
    <property type="match status" value="1"/>
</dbReference>
<accession>A0A1I7M049</accession>
<dbReference type="PROSITE" id="PS51725">
    <property type="entry name" value="ABM"/>
    <property type="match status" value="1"/>
</dbReference>
<proteinExistence type="predicted"/>
<dbReference type="OrthoDB" id="9812192at2"/>
<dbReference type="InterPro" id="IPR011008">
    <property type="entry name" value="Dimeric_a/b-barrel"/>
</dbReference>
<evidence type="ECO:0000259" key="1">
    <source>
        <dbReference type="PROSITE" id="PS51725"/>
    </source>
</evidence>
<evidence type="ECO:0000313" key="2">
    <source>
        <dbReference type="EMBL" id="SFV15227.1"/>
    </source>
</evidence>
<dbReference type="Gene3D" id="3.30.70.100">
    <property type="match status" value="1"/>
</dbReference>
<dbReference type="GO" id="GO:0004497">
    <property type="term" value="F:monooxygenase activity"/>
    <property type="evidence" value="ECO:0007669"/>
    <property type="project" value="UniProtKB-KW"/>
</dbReference>
<dbReference type="PANTHER" id="PTHR33336">
    <property type="entry name" value="QUINOL MONOOXYGENASE YGIN-RELATED"/>
    <property type="match status" value="1"/>
</dbReference>
<organism evidence="2 3">
    <name type="scientific">Pseudoduganella namucuonensis</name>
    <dbReference type="NCBI Taxonomy" id="1035707"/>
    <lineage>
        <taxon>Bacteria</taxon>
        <taxon>Pseudomonadati</taxon>
        <taxon>Pseudomonadota</taxon>
        <taxon>Betaproteobacteria</taxon>
        <taxon>Burkholderiales</taxon>
        <taxon>Oxalobacteraceae</taxon>
        <taxon>Telluria group</taxon>
        <taxon>Pseudoduganella</taxon>
    </lineage>
</organism>
<dbReference type="AlphaFoldDB" id="A0A1I7M049"/>
<dbReference type="InterPro" id="IPR050744">
    <property type="entry name" value="AI-2_Isomerase_LsrG"/>
</dbReference>
<sequence>MIAISARITLAPEFTAAFGQAAAAIIAPTREESGCNYYVFGRDIEDANVILISEEWASEEALLDHLKSAHITDFLKKTQAMKMLGLEVKKYRVSSVGGMDS</sequence>
<dbReference type="EMBL" id="FPBO01000045">
    <property type="protein sequence ID" value="SFV15227.1"/>
    <property type="molecule type" value="Genomic_DNA"/>
</dbReference>
<gene>
    <name evidence="2" type="ORF">SAMN05216552_104525</name>
</gene>
<protein>
    <submittedName>
        <fullName evidence="2">Quinol monooxygenase YgiN</fullName>
    </submittedName>
</protein>
<name>A0A1I7M049_9BURK</name>
<dbReference type="InterPro" id="IPR007138">
    <property type="entry name" value="ABM_dom"/>
</dbReference>
<dbReference type="Proteomes" id="UP000199391">
    <property type="component" value="Unassembled WGS sequence"/>
</dbReference>
<keyword evidence="2" id="KW-0560">Oxidoreductase</keyword>
<keyword evidence="2" id="KW-0503">Monooxygenase</keyword>